<sequence length="87" mass="10166">MAPNKMMALKHICVVFFVLSMTSVNCKTYPPRIESVCLHDCIYFLKYNNFKKFGPMRQPELEEICKKEVPGFECELKWEYDGGYISG</sequence>
<evidence type="ECO:0000313" key="2">
    <source>
        <dbReference type="EMBL" id="JAP08384.1"/>
    </source>
</evidence>
<accession>A0A0V0GM73</accession>
<reference evidence="2" key="1">
    <citation type="submission" date="2015-12" db="EMBL/GenBank/DDBJ databases">
        <title>Gene expression during late stages of embryo sac development: a critical building block for successful pollen-pistil interactions.</title>
        <authorList>
            <person name="Liu Y."/>
            <person name="Joly V."/>
            <person name="Sabar M."/>
            <person name="Matton D.P."/>
        </authorList>
    </citation>
    <scope>NUCLEOTIDE SEQUENCE</scope>
</reference>
<name>A0A0V0GM73_SOLCH</name>
<organism evidence="2">
    <name type="scientific">Solanum chacoense</name>
    <name type="common">Chaco potato</name>
    <dbReference type="NCBI Taxonomy" id="4108"/>
    <lineage>
        <taxon>Eukaryota</taxon>
        <taxon>Viridiplantae</taxon>
        <taxon>Streptophyta</taxon>
        <taxon>Embryophyta</taxon>
        <taxon>Tracheophyta</taxon>
        <taxon>Spermatophyta</taxon>
        <taxon>Magnoliopsida</taxon>
        <taxon>eudicotyledons</taxon>
        <taxon>Gunneridae</taxon>
        <taxon>Pentapetalae</taxon>
        <taxon>asterids</taxon>
        <taxon>lamiids</taxon>
        <taxon>Solanales</taxon>
        <taxon>Solanaceae</taxon>
        <taxon>Solanoideae</taxon>
        <taxon>Solaneae</taxon>
        <taxon>Solanum</taxon>
    </lineage>
</organism>
<proteinExistence type="predicted"/>
<protein>
    <submittedName>
        <fullName evidence="2">Putative ovule protein</fullName>
    </submittedName>
</protein>
<feature type="chain" id="PRO_5006865396" evidence="1">
    <location>
        <begin position="29"/>
        <end position="87"/>
    </location>
</feature>
<keyword evidence="1" id="KW-0732">Signal</keyword>
<evidence type="ECO:0000256" key="1">
    <source>
        <dbReference type="SAM" id="SignalP"/>
    </source>
</evidence>
<feature type="signal peptide" evidence="1">
    <location>
        <begin position="1"/>
        <end position="28"/>
    </location>
</feature>
<dbReference type="EMBL" id="GEDG01036993">
    <property type="protein sequence ID" value="JAP08384.1"/>
    <property type="molecule type" value="Transcribed_RNA"/>
</dbReference>
<dbReference type="AlphaFoldDB" id="A0A0V0GM73"/>